<dbReference type="EMBL" id="JACSEA010000002">
    <property type="protein sequence ID" value="KAF7408732.1"/>
    <property type="molecule type" value="Genomic_DNA"/>
</dbReference>
<reference evidence="2" key="1">
    <citation type="journal article" date="2020" name="G3 (Bethesda)">
        <title>High-Quality Assemblies for Three Invasive Social Wasps from the &lt;i&gt;Vespula&lt;/i&gt; Genus.</title>
        <authorList>
            <person name="Harrop T.W.R."/>
            <person name="Guhlin J."/>
            <person name="McLaughlin G.M."/>
            <person name="Permina E."/>
            <person name="Stockwell P."/>
            <person name="Gilligan J."/>
            <person name="Le Lec M.F."/>
            <person name="Gruber M.A.M."/>
            <person name="Quinn O."/>
            <person name="Lovegrove M."/>
            <person name="Duncan E.J."/>
            <person name="Remnant E.J."/>
            <person name="Van Eeckhoven J."/>
            <person name="Graham B."/>
            <person name="Knapp R.A."/>
            <person name="Langford K.W."/>
            <person name="Kronenberg Z."/>
            <person name="Press M.O."/>
            <person name="Eacker S.M."/>
            <person name="Wilson-Rankin E.E."/>
            <person name="Purcell J."/>
            <person name="Lester P.J."/>
            <person name="Dearden P.K."/>
        </authorList>
    </citation>
    <scope>NUCLEOTIDE SEQUENCE</scope>
    <source>
        <strain evidence="2">Marl-1</strain>
    </source>
</reference>
<feature type="transmembrane region" description="Helical" evidence="1">
    <location>
        <begin position="75"/>
        <end position="97"/>
    </location>
</feature>
<keyword evidence="1" id="KW-0472">Membrane</keyword>
<gene>
    <name evidence="2" type="ORF">HZH66_003269</name>
</gene>
<accession>A0A834KMP9</accession>
<name>A0A834KMP9_VESVU</name>
<keyword evidence="1" id="KW-0812">Transmembrane</keyword>
<evidence type="ECO:0000313" key="3">
    <source>
        <dbReference type="Proteomes" id="UP000614350"/>
    </source>
</evidence>
<organism evidence="2 3">
    <name type="scientific">Vespula vulgaris</name>
    <name type="common">Yellow jacket</name>
    <name type="synonym">Wasp</name>
    <dbReference type="NCBI Taxonomy" id="7454"/>
    <lineage>
        <taxon>Eukaryota</taxon>
        <taxon>Metazoa</taxon>
        <taxon>Ecdysozoa</taxon>
        <taxon>Arthropoda</taxon>
        <taxon>Hexapoda</taxon>
        <taxon>Insecta</taxon>
        <taxon>Pterygota</taxon>
        <taxon>Neoptera</taxon>
        <taxon>Endopterygota</taxon>
        <taxon>Hymenoptera</taxon>
        <taxon>Apocrita</taxon>
        <taxon>Aculeata</taxon>
        <taxon>Vespoidea</taxon>
        <taxon>Vespidae</taxon>
        <taxon>Vespinae</taxon>
        <taxon>Vespula</taxon>
    </lineage>
</organism>
<keyword evidence="1" id="KW-1133">Transmembrane helix</keyword>
<proteinExistence type="predicted"/>
<keyword evidence="3" id="KW-1185">Reference proteome</keyword>
<protein>
    <submittedName>
        <fullName evidence="2">Uncharacterized protein</fullName>
    </submittedName>
</protein>
<dbReference type="Proteomes" id="UP000614350">
    <property type="component" value="Unassembled WGS sequence"/>
</dbReference>
<evidence type="ECO:0000256" key="1">
    <source>
        <dbReference type="SAM" id="Phobius"/>
    </source>
</evidence>
<dbReference type="AlphaFoldDB" id="A0A834KMP9"/>
<evidence type="ECO:0000313" key="2">
    <source>
        <dbReference type="EMBL" id="KAF7408732.1"/>
    </source>
</evidence>
<comment type="caution">
    <text evidence="2">The sequence shown here is derived from an EMBL/GenBank/DDBJ whole genome shotgun (WGS) entry which is preliminary data.</text>
</comment>
<sequence>MRGEEVRSIPREYRTLAVTANTVWYNGSAKCHRRRTVGSGPRLAGHVPEPTLTSNYALTLIACKLPSFGTAVTTASVTTFIASATALVFYIPFCVYIERAGDSQKILGSLETLRWKNKVEGKRQSEEGGTRSVL</sequence>